<comment type="caution">
    <text evidence="3">The sequence shown here is derived from an EMBL/GenBank/DDBJ whole genome shotgun (WGS) entry which is preliminary data.</text>
</comment>
<dbReference type="EMBL" id="VIIS01001824">
    <property type="protein sequence ID" value="KAF0292282.1"/>
    <property type="molecule type" value="Genomic_DNA"/>
</dbReference>
<evidence type="ECO:0000256" key="2">
    <source>
        <dbReference type="SAM" id="Phobius"/>
    </source>
</evidence>
<feature type="transmembrane region" description="Helical" evidence="2">
    <location>
        <begin position="84"/>
        <end position="107"/>
    </location>
</feature>
<evidence type="ECO:0000313" key="3">
    <source>
        <dbReference type="EMBL" id="KAF0292282.1"/>
    </source>
</evidence>
<name>A0A6A4VNH6_AMPAM</name>
<dbReference type="AlphaFoldDB" id="A0A6A4VNH6"/>
<evidence type="ECO:0000256" key="1">
    <source>
        <dbReference type="SAM" id="MobiDB-lite"/>
    </source>
</evidence>
<evidence type="ECO:0000313" key="4">
    <source>
        <dbReference type="Proteomes" id="UP000440578"/>
    </source>
</evidence>
<dbReference type="Proteomes" id="UP000440578">
    <property type="component" value="Unassembled WGS sequence"/>
</dbReference>
<proteinExistence type="predicted"/>
<protein>
    <submittedName>
        <fullName evidence="3">Uncharacterized protein</fullName>
    </submittedName>
</protein>
<feature type="compositionally biased region" description="Basic and acidic residues" evidence="1">
    <location>
        <begin position="154"/>
        <end position="172"/>
    </location>
</feature>
<feature type="region of interest" description="Disordered" evidence="1">
    <location>
        <begin position="140"/>
        <end position="172"/>
    </location>
</feature>
<keyword evidence="4" id="KW-1185">Reference proteome</keyword>
<accession>A0A6A4VNH6</accession>
<reference evidence="3 4" key="1">
    <citation type="submission" date="2019-07" db="EMBL/GenBank/DDBJ databases">
        <title>Draft genome assembly of a fouling barnacle, Amphibalanus amphitrite (Darwin, 1854): The first reference genome for Thecostraca.</title>
        <authorList>
            <person name="Kim W."/>
        </authorList>
    </citation>
    <scope>NUCLEOTIDE SEQUENCE [LARGE SCALE GENOMIC DNA]</scope>
    <source>
        <strain evidence="3">SNU_AA5</strain>
        <tissue evidence="3">Soma without cirri and trophi</tissue>
    </source>
</reference>
<gene>
    <name evidence="3" type="ORF">FJT64_009709</name>
</gene>
<sequence length="172" mass="18307">MDPNHVQELYCILNRNVKKEKGKKDILDRPGTLCNSTTALSYTIEQLEFPLRGSYAALAVMGGLLTVAALPALVGLCKRRCWPLLLVWTAADVLFFVALVGSSAALAPFGVPVLVPGLAAAASVAVGVLVLYCGLEKAARPQQSAEEAELTSVRGERDPLDQVADNSRDSDL</sequence>
<keyword evidence="2" id="KW-0812">Transmembrane</keyword>
<keyword evidence="2" id="KW-1133">Transmembrane helix</keyword>
<feature type="transmembrane region" description="Helical" evidence="2">
    <location>
        <begin position="55"/>
        <end position="77"/>
    </location>
</feature>
<keyword evidence="2" id="KW-0472">Membrane</keyword>
<feature type="transmembrane region" description="Helical" evidence="2">
    <location>
        <begin position="113"/>
        <end position="135"/>
    </location>
</feature>
<organism evidence="3 4">
    <name type="scientific">Amphibalanus amphitrite</name>
    <name type="common">Striped barnacle</name>
    <name type="synonym">Balanus amphitrite</name>
    <dbReference type="NCBI Taxonomy" id="1232801"/>
    <lineage>
        <taxon>Eukaryota</taxon>
        <taxon>Metazoa</taxon>
        <taxon>Ecdysozoa</taxon>
        <taxon>Arthropoda</taxon>
        <taxon>Crustacea</taxon>
        <taxon>Multicrustacea</taxon>
        <taxon>Cirripedia</taxon>
        <taxon>Thoracica</taxon>
        <taxon>Thoracicalcarea</taxon>
        <taxon>Balanomorpha</taxon>
        <taxon>Balanoidea</taxon>
        <taxon>Balanidae</taxon>
        <taxon>Amphibalaninae</taxon>
        <taxon>Amphibalanus</taxon>
    </lineage>
</organism>